<dbReference type="Gene3D" id="6.10.250.650">
    <property type="match status" value="1"/>
</dbReference>
<keyword evidence="3" id="KW-0274">FAD</keyword>
<evidence type="ECO:0000256" key="10">
    <source>
        <dbReference type="ARBA" id="ARBA00070442"/>
    </source>
</evidence>
<evidence type="ECO:0000256" key="11">
    <source>
        <dbReference type="ARBA" id="ARBA00083276"/>
    </source>
</evidence>
<dbReference type="InterPro" id="IPR036188">
    <property type="entry name" value="FAD/NAD-bd_sf"/>
</dbReference>
<gene>
    <name evidence="13" type="primary">styA</name>
    <name evidence="13" type="ORF">RPPX_27650</name>
</gene>
<evidence type="ECO:0000256" key="5">
    <source>
        <dbReference type="ARBA" id="ARBA00023033"/>
    </source>
</evidence>
<reference evidence="13 14" key="1">
    <citation type="submission" date="2014-11" db="EMBL/GenBank/DDBJ databases">
        <title>Complete genome sequence of Pseudomonas putida S12 including megaplasmid pTTS12.</title>
        <authorList>
            <person name="Kuepper J."/>
            <person name="Ruijssenaars H.J."/>
            <person name="Blank L.M."/>
            <person name="de Winde J.H."/>
            <person name="Wierckx N."/>
        </authorList>
    </citation>
    <scope>NUCLEOTIDE SEQUENCE [LARGE SCALE GENOMIC DNA]</scope>
    <source>
        <strain evidence="13 14">S12</strain>
        <plasmid evidence="13 14">pTTS12</plasmid>
    </source>
</reference>
<evidence type="ECO:0000256" key="3">
    <source>
        <dbReference type="ARBA" id="ARBA00022827"/>
    </source>
</evidence>
<dbReference type="Proteomes" id="UP000017753">
    <property type="component" value="Plasmid pTTS12"/>
</dbReference>
<evidence type="ECO:0000259" key="12">
    <source>
        <dbReference type="Pfam" id="PF17885"/>
    </source>
</evidence>
<evidence type="ECO:0000256" key="1">
    <source>
        <dbReference type="ARBA" id="ARBA00005211"/>
    </source>
</evidence>
<accession>A0AA34WU78</accession>
<dbReference type="SUPFAM" id="SSF51905">
    <property type="entry name" value="FAD/NAD(P)-binding domain"/>
    <property type="match status" value="1"/>
</dbReference>
<evidence type="ECO:0000256" key="4">
    <source>
        <dbReference type="ARBA" id="ARBA00023002"/>
    </source>
</evidence>
<organism evidence="13 14">
    <name type="scientific">Pseudomonas putida S12</name>
    <dbReference type="NCBI Taxonomy" id="1215087"/>
    <lineage>
        <taxon>Bacteria</taxon>
        <taxon>Pseudomonadati</taxon>
        <taxon>Pseudomonadota</taxon>
        <taxon>Gammaproteobacteria</taxon>
        <taxon>Pseudomonadales</taxon>
        <taxon>Pseudomonadaceae</taxon>
        <taxon>Pseudomonas</taxon>
    </lineage>
</organism>
<evidence type="ECO:0000256" key="8">
    <source>
        <dbReference type="ARBA" id="ARBA00062136"/>
    </source>
</evidence>
<dbReference type="FunFam" id="3.30.9.40:FF:000002">
    <property type="entry name" value="Styrene monooxygenase StyA"/>
    <property type="match status" value="1"/>
</dbReference>
<dbReference type="NCBIfam" id="NF045732">
    <property type="entry name" value="StyMonoxStyA"/>
    <property type="match status" value="1"/>
</dbReference>
<dbReference type="InterPro" id="IPR054801">
    <property type="entry name" value="StyMonoxStyA"/>
</dbReference>
<sequence length="415" mass="46346">MKKRIGIVGAGTAGLHLGLFLRQHDVDVTVYTDRKPDEYSGLRLLNTVAHNAVTVQREVALDVNEWPSEEFGYFGHYYYVGGPQPMRFYGDLKAPSRAVDYRLYQPMLMRALEARGGKFCYDAVSAEDLEGLSEQYDLLVVCTGKYALGKVFEKQSENSPFEKPQRALCVGLFKGIKEAPIRAVTMSFSPGHGELIEIPTLSFNGMSTALVLENHIGSDLEVLAHTKYDDDPRAFLDLMLEKLGKHHPSVAERIDPAEFDLANSSLDILQGGVVPAFRDGHATLNNGKTIIGLGDIQATVDPVLGQGANMASYAAWILGEEILAHSVYDLRFSEHLERRRQDRVLCATRWTNFTLSALSALPPEFLAFLQILSQSREMADEFTDNFNYPERQWDRFSSPERIGQWCSQFAPTIAA</sequence>
<evidence type="ECO:0000256" key="6">
    <source>
        <dbReference type="ARBA" id="ARBA00050297"/>
    </source>
</evidence>
<comment type="subunit">
    <text evidence="8">Homodimer. A direct interaction with the monooxygenase reductase component StyB seems not to be necessary for the enzymatic activity.</text>
</comment>
<evidence type="ECO:0000256" key="7">
    <source>
        <dbReference type="ARBA" id="ARBA00061473"/>
    </source>
</evidence>
<keyword evidence="4" id="KW-0560">Oxidoreductase</keyword>
<dbReference type="Gene3D" id="3.30.9.40">
    <property type="match status" value="2"/>
</dbReference>
<comment type="similarity">
    <text evidence="7">Belongs to the StyA family.</text>
</comment>
<dbReference type="InterPro" id="IPR041654">
    <property type="entry name" value="StyA_sbd"/>
</dbReference>
<evidence type="ECO:0000256" key="2">
    <source>
        <dbReference type="ARBA" id="ARBA00022630"/>
    </source>
</evidence>
<dbReference type="AlphaFoldDB" id="A0AA34WU78"/>
<evidence type="ECO:0000313" key="14">
    <source>
        <dbReference type="Proteomes" id="UP000017753"/>
    </source>
</evidence>
<dbReference type="EMBL" id="CP009975">
    <property type="protein sequence ID" value="AJA17113.1"/>
    <property type="molecule type" value="Genomic_DNA"/>
</dbReference>
<name>A0AA34WU78_PSEPU</name>
<reference evidence="13 14" key="2">
    <citation type="submission" date="2014-11" db="EMBL/GenBank/DDBJ databases">
        <title>Draft genome sequence of the solvent-tolerant Pseudomonas putida S12 including megaplasmid pTTS12.</title>
        <authorList>
            <person name="Wierckx N."/>
            <person name="Nijkamp J."/>
            <person name="Ballerstedt H."/>
            <person name="Siezen R.J."/>
            <person name="Wels M."/>
            <person name="de Ridder D."/>
            <person name="de Winde J.H."/>
            <person name="Ruijssenaars H.J."/>
        </authorList>
    </citation>
    <scope>NUCLEOTIDE SEQUENCE [LARGE SCALE GENOMIC DNA]</scope>
    <source>
        <strain evidence="13 14">S12</strain>
        <plasmid evidence="13 14">pTTS12</plasmid>
    </source>
</reference>
<geneLocation type="plasmid" evidence="13 14">
    <name>pTTS12</name>
</geneLocation>
<proteinExistence type="inferred from homology"/>
<dbReference type="EC" id="1.14.14.11" evidence="9"/>
<dbReference type="RefSeq" id="WP_019436615.1">
    <property type="nucleotide sequence ID" value="NZ_ALNR01000010.1"/>
</dbReference>
<keyword evidence="5 13" id="KW-0503">Monooxygenase</keyword>
<dbReference type="Gene3D" id="3.50.50.60">
    <property type="entry name" value="FAD/NAD(P)-binding domain"/>
    <property type="match status" value="2"/>
</dbReference>
<feature type="domain" description="Styrene monooxygenase StyA putative substrate binding" evidence="12">
    <location>
        <begin position="144"/>
        <end position="253"/>
    </location>
</feature>
<evidence type="ECO:0000256" key="9">
    <source>
        <dbReference type="ARBA" id="ARBA00066423"/>
    </source>
</evidence>
<dbReference type="Pfam" id="PF17885">
    <property type="entry name" value="Smoa_sbd"/>
    <property type="match status" value="1"/>
</dbReference>
<evidence type="ECO:0000313" key="13">
    <source>
        <dbReference type="EMBL" id="AJA17113.1"/>
    </source>
</evidence>
<protein>
    <recommendedName>
        <fullName evidence="10">Styrene monooxygenase StyA</fullName>
        <ecNumber evidence="9">1.14.14.11</ecNumber>
    </recommendedName>
    <alternativeName>
        <fullName evidence="11">Styrene monooxygenase large component</fullName>
    </alternativeName>
</protein>
<keyword evidence="13" id="KW-0614">Plasmid</keyword>
<dbReference type="SMR" id="A0AA34WU78"/>
<keyword evidence="2" id="KW-0285">Flavoprotein</keyword>
<dbReference type="FunFam" id="3.30.9.40:FF:000001">
    <property type="entry name" value="Styrene monooxygenase StyA"/>
    <property type="match status" value="1"/>
</dbReference>
<dbReference type="GO" id="GO:0004497">
    <property type="term" value="F:monooxygenase activity"/>
    <property type="evidence" value="ECO:0007669"/>
    <property type="project" value="UniProtKB-KW"/>
</dbReference>
<comment type="catalytic activity">
    <reaction evidence="6">
        <text>styrene + FADH2 + O2 = (S)-styrene oxide + FAD + H2O + H(+)</text>
        <dbReference type="Rhea" id="RHEA:31727"/>
        <dbReference type="ChEBI" id="CHEBI:15377"/>
        <dbReference type="ChEBI" id="CHEBI:15378"/>
        <dbReference type="ChEBI" id="CHEBI:15379"/>
        <dbReference type="ChEBI" id="CHEBI:27452"/>
        <dbReference type="ChEBI" id="CHEBI:51014"/>
        <dbReference type="ChEBI" id="CHEBI:57692"/>
        <dbReference type="ChEBI" id="CHEBI:58307"/>
        <dbReference type="EC" id="1.14.14.11"/>
    </reaction>
</comment>
<comment type="pathway">
    <text evidence="1">Aromatic compound metabolism.</text>
</comment>